<dbReference type="Pfam" id="PF08984">
    <property type="entry name" value="DUF1858"/>
    <property type="match status" value="1"/>
</dbReference>
<evidence type="ECO:0000259" key="1">
    <source>
        <dbReference type="Pfam" id="PF08984"/>
    </source>
</evidence>
<reference evidence="2 3" key="1">
    <citation type="submission" date="2017-11" db="EMBL/GenBank/DDBJ databases">
        <title>Genome-resolved metagenomics identifies genetic mobility, metabolic interactions, and unexpected diversity in perchlorate-reducing communities.</title>
        <authorList>
            <person name="Barnum T.P."/>
            <person name="Figueroa I.A."/>
            <person name="Carlstrom C.I."/>
            <person name="Lucas L.N."/>
            <person name="Engelbrektson A.L."/>
            <person name="Coates J.D."/>
        </authorList>
    </citation>
    <scope>NUCLEOTIDE SEQUENCE [LARGE SCALE GENOMIC DNA]</scope>
    <source>
        <strain evidence="2">BM706</strain>
    </source>
</reference>
<dbReference type="EMBL" id="PKTG01000130">
    <property type="protein sequence ID" value="PLX15739.1"/>
    <property type="molecule type" value="Genomic_DNA"/>
</dbReference>
<dbReference type="PANTHER" id="PTHR39341">
    <property type="entry name" value="BSL7085 PROTEIN"/>
    <property type="match status" value="1"/>
</dbReference>
<proteinExistence type="predicted"/>
<dbReference type="InterPro" id="IPR023883">
    <property type="entry name" value="CHP03980_redox-disulphide"/>
</dbReference>
<organism evidence="2 3">
    <name type="scientific">Muiribacterium halophilum</name>
    <dbReference type="NCBI Taxonomy" id="2053465"/>
    <lineage>
        <taxon>Bacteria</taxon>
        <taxon>Candidatus Muiribacteriota</taxon>
        <taxon>Candidatus Muiribacteriia</taxon>
        <taxon>Candidatus Muiribacteriales</taxon>
        <taxon>Candidatus Muiribacteriaceae</taxon>
        <taxon>Candidatus Muiribacterium</taxon>
    </lineage>
</organism>
<protein>
    <submittedName>
        <fullName evidence="2">Disulfide oxidoreductase</fullName>
    </submittedName>
</protein>
<dbReference type="Gene3D" id="1.10.3910.10">
    <property type="entry name" value="SP0561-like"/>
    <property type="match status" value="1"/>
</dbReference>
<comment type="caution">
    <text evidence="2">The sequence shown here is derived from an EMBL/GenBank/DDBJ whole genome shotgun (WGS) entry which is preliminary data.</text>
</comment>
<name>A0A2N5ZAT4_MUIH1</name>
<dbReference type="Proteomes" id="UP000234857">
    <property type="component" value="Unassembled WGS sequence"/>
</dbReference>
<dbReference type="InterPro" id="IPR015077">
    <property type="entry name" value="DUF1858"/>
</dbReference>
<accession>A0A2N5ZAT4</accession>
<dbReference type="AlphaFoldDB" id="A0A2N5ZAT4"/>
<dbReference type="SUPFAM" id="SSF140683">
    <property type="entry name" value="SP0561-like"/>
    <property type="match status" value="1"/>
</dbReference>
<dbReference type="PANTHER" id="PTHR39341:SF1">
    <property type="entry name" value="DUF1858 DOMAIN-CONTAINING PROTEIN"/>
    <property type="match status" value="1"/>
</dbReference>
<evidence type="ECO:0000313" key="3">
    <source>
        <dbReference type="Proteomes" id="UP000234857"/>
    </source>
</evidence>
<feature type="domain" description="DUF1858" evidence="1">
    <location>
        <begin position="2"/>
        <end position="54"/>
    </location>
</feature>
<dbReference type="InterPro" id="IPR038062">
    <property type="entry name" value="ScdA-like_N_sf"/>
</dbReference>
<evidence type="ECO:0000313" key="2">
    <source>
        <dbReference type="EMBL" id="PLX15739.1"/>
    </source>
</evidence>
<dbReference type="NCBIfam" id="TIGR03980">
    <property type="entry name" value="prismane_assoc"/>
    <property type="match status" value="1"/>
</dbReference>
<sequence length="66" mass="7201">MIKKDTPIIEAAQNHPEIIPVFQKYGLGCLGCMAAQFETVEQGLNAHGISVEAFLKDANEAIEKTK</sequence>
<gene>
    <name evidence="2" type="ORF">C0601_12240</name>
</gene>